<sequence length="209" mass="23947">MSVQVFWFSEEPYSYVDEDLLSKHQTESYFTLSNKHFDPEKAHGLYKNYYEQYRQADEVGFDGIMTNEHHNSWWCMKPSANISAAALVSNTKNTKIAILGNIIPVTGNPVKLAEEIAMLDVMSGGRIISGFVRGGPVESIHANLNPADNMERFQEAHDLIIKTWTSEGPFRWEGKHFHHRIVNPWMKPLQQPHPTIWYPGTSSVESVVW</sequence>
<dbReference type="Pfam" id="PF00296">
    <property type="entry name" value="Bac_luciferase"/>
    <property type="match status" value="1"/>
</dbReference>
<dbReference type="GO" id="GO:0004497">
    <property type="term" value="F:monooxygenase activity"/>
    <property type="evidence" value="ECO:0007669"/>
    <property type="project" value="UniProtKB-KW"/>
</dbReference>
<dbReference type="Gene3D" id="3.20.20.30">
    <property type="entry name" value="Luciferase-like domain"/>
    <property type="match status" value="1"/>
</dbReference>
<dbReference type="InterPro" id="IPR050766">
    <property type="entry name" value="Bact_Lucif_Oxidored"/>
</dbReference>
<evidence type="ECO:0000313" key="4">
    <source>
        <dbReference type="EMBL" id="SVB51222.1"/>
    </source>
</evidence>
<keyword evidence="2" id="KW-0503">Monooxygenase</keyword>
<gene>
    <name evidence="4" type="ORF">METZ01_LOCUS204076</name>
</gene>
<evidence type="ECO:0000256" key="1">
    <source>
        <dbReference type="ARBA" id="ARBA00023002"/>
    </source>
</evidence>
<feature type="domain" description="Luciferase-like" evidence="3">
    <location>
        <begin position="45"/>
        <end position="202"/>
    </location>
</feature>
<dbReference type="GO" id="GO:0005829">
    <property type="term" value="C:cytosol"/>
    <property type="evidence" value="ECO:0007669"/>
    <property type="project" value="TreeGrafter"/>
</dbReference>
<dbReference type="PANTHER" id="PTHR30137:SF8">
    <property type="entry name" value="BLR5498 PROTEIN"/>
    <property type="match status" value="1"/>
</dbReference>
<reference evidence="4" key="1">
    <citation type="submission" date="2018-05" db="EMBL/GenBank/DDBJ databases">
        <authorList>
            <person name="Lanie J.A."/>
            <person name="Ng W.-L."/>
            <person name="Kazmierczak K.M."/>
            <person name="Andrzejewski T.M."/>
            <person name="Davidsen T.M."/>
            <person name="Wayne K.J."/>
            <person name="Tettelin H."/>
            <person name="Glass J.I."/>
            <person name="Rusch D."/>
            <person name="Podicherti R."/>
            <person name="Tsui H.-C.T."/>
            <person name="Winkler M.E."/>
        </authorList>
    </citation>
    <scope>NUCLEOTIDE SEQUENCE</scope>
</reference>
<dbReference type="InterPro" id="IPR011251">
    <property type="entry name" value="Luciferase-like_dom"/>
</dbReference>
<evidence type="ECO:0000259" key="3">
    <source>
        <dbReference type="Pfam" id="PF00296"/>
    </source>
</evidence>
<name>A0A382ELN1_9ZZZZ</name>
<evidence type="ECO:0000256" key="2">
    <source>
        <dbReference type="ARBA" id="ARBA00023033"/>
    </source>
</evidence>
<dbReference type="PANTHER" id="PTHR30137">
    <property type="entry name" value="LUCIFERASE-LIKE MONOOXYGENASE"/>
    <property type="match status" value="1"/>
</dbReference>
<feature type="non-terminal residue" evidence="4">
    <location>
        <position position="209"/>
    </location>
</feature>
<dbReference type="EMBL" id="UINC01045005">
    <property type="protein sequence ID" value="SVB51222.1"/>
    <property type="molecule type" value="Genomic_DNA"/>
</dbReference>
<protein>
    <recommendedName>
        <fullName evidence="3">Luciferase-like domain-containing protein</fullName>
    </recommendedName>
</protein>
<organism evidence="4">
    <name type="scientific">marine metagenome</name>
    <dbReference type="NCBI Taxonomy" id="408172"/>
    <lineage>
        <taxon>unclassified sequences</taxon>
        <taxon>metagenomes</taxon>
        <taxon>ecological metagenomes</taxon>
    </lineage>
</organism>
<dbReference type="GO" id="GO:0016705">
    <property type="term" value="F:oxidoreductase activity, acting on paired donors, with incorporation or reduction of molecular oxygen"/>
    <property type="evidence" value="ECO:0007669"/>
    <property type="project" value="InterPro"/>
</dbReference>
<dbReference type="AlphaFoldDB" id="A0A382ELN1"/>
<keyword evidence="1" id="KW-0560">Oxidoreductase</keyword>
<dbReference type="InterPro" id="IPR036661">
    <property type="entry name" value="Luciferase-like_sf"/>
</dbReference>
<accession>A0A382ELN1</accession>
<proteinExistence type="predicted"/>
<dbReference type="SUPFAM" id="SSF51679">
    <property type="entry name" value="Bacterial luciferase-like"/>
    <property type="match status" value="1"/>
</dbReference>